<dbReference type="InterPro" id="IPR033749">
    <property type="entry name" value="Polyprenyl_synt_CS"/>
</dbReference>
<dbReference type="SFLD" id="SFLDS00005">
    <property type="entry name" value="Isoprenoid_Synthase_Type_I"/>
    <property type="match status" value="1"/>
</dbReference>
<keyword evidence="5" id="KW-0460">Magnesium</keyword>
<dbReference type="Pfam" id="PF00348">
    <property type="entry name" value="polyprenyl_synt"/>
    <property type="match status" value="1"/>
</dbReference>
<dbReference type="GO" id="GO:0004659">
    <property type="term" value="F:prenyltransferase activity"/>
    <property type="evidence" value="ECO:0007669"/>
    <property type="project" value="InterPro"/>
</dbReference>
<dbReference type="Gene3D" id="1.10.600.10">
    <property type="entry name" value="Farnesyl Diphosphate Synthase"/>
    <property type="match status" value="1"/>
</dbReference>
<protein>
    <submittedName>
        <fullName evidence="8">Decaprenyl-diphosphate synthase subunit 1</fullName>
    </submittedName>
</protein>
<proteinExistence type="inferred from homology"/>
<comment type="caution">
    <text evidence="8">The sequence shown here is derived from an EMBL/GenBank/DDBJ whole genome shotgun (WGS) entry which is preliminary data.</text>
</comment>
<evidence type="ECO:0000256" key="4">
    <source>
        <dbReference type="ARBA" id="ARBA00022723"/>
    </source>
</evidence>
<dbReference type="GO" id="GO:0005739">
    <property type="term" value="C:mitochondrion"/>
    <property type="evidence" value="ECO:0007669"/>
    <property type="project" value="TreeGrafter"/>
</dbReference>
<dbReference type="PANTHER" id="PTHR12001">
    <property type="entry name" value="GERANYLGERANYL PYROPHOSPHATE SYNTHASE"/>
    <property type="match status" value="1"/>
</dbReference>
<name>A0AAV3YYI2_9GAST</name>
<evidence type="ECO:0000313" key="8">
    <source>
        <dbReference type="EMBL" id="GFN87959.1"/>
    </source>
</evidence>
<dbReference type="GO" id="GO:0008299">
    <property type="term" value="P:isoprenoid biosynthetic process"/>
    <property type="evidence" value="ECO:0007669"/>
    <property type="project" value="UniProtKB-KW"/>
</dbReference>
<keyword evidence="4" id="KW-0479">Metal-binding</keyword>
<dbReference type="Proteomes" id="UP000735302">
    <property type="component" value="Unassembled WGS sequence"/>
</dbReference>
<evidence type="ECO:0000313" key="9">
    <source>
        <dbReference type="Proteomes" id="UP000735302"/>
    </source>
</evidence>
<keyword evidence="3 7" id="KW-0808">Transferase</keyword>
<dbReference type="PROSITE" id="PS00723">
    <property type="entry name" value="POLYPRENYL_SYNTHASE_1"/>
    <property type="match status" value="1"/>
</dbReference>
<sequence length="449" mass="50045">MATSMSSCRSLANTVKAFRNKINILQENIPNSKFTFKNSHCAIDLPSDGQIRRLHSCLHTLPHRHHHHHFRHGSRHLRHHIPSGRGSASKLCCPKPQNFQCHQFFPRIPFSSSSNPSDLKEGSQSEIDPYKLVLPELTFLMPNICKKLNVDIPQMQHMAQMYFGKGKAYRPMVAMLMAKACNVHCRMGDSVLESQKIVAMVSEMVHTSSLVHDDVVDGADTRRGMPSVNKTFGQRKAILTGDYILSQATIALARTGNPHVISLLATVIEDLICGEFMQLGSKEDENERFQHYLKKTYKKTASLIANTCKSVATLCDNEDEDVVDVAFEYGRNLGMAFQLVDDMLDFVSSQQTLGKPAAADLKLGLATAPVLFAAIEHRELQPMIMRRFSEEGDVEYARAMVEKSDGIGQTRMLASQHSTEAVKKISQLSPSPARDALITVAKASLERKT</sequence>
<dbReference type="PROSITE" id="PS00444">
    <property type="entry name" value="POLYPRENYL_SYNTHASE_2"/>
    <property type="match status" value="1"/>
</dbReference>
<accession>A0AAV3YYI2</accession>
<comment type="cofactor">
    <cofactor evidence="1">
        <name>Mg(2+)</name>
        <dbReference type="ChEBI" id="CHEBI:18420"/>
    </cofactor>
</comment>
<keyword evidence="6" id="KW-0414">Isoprene biosynthesis</keyword>
<dbReference type="GO" id="GO:0006744">
    <property type="term" value="P:ubiquinone biosynthetic process"/>
    <property type="evidence" value="ECO:0007669"/>
    <property type="project" value="TreeGrafter"/>
</dbReference>
<evidence type="ECO:0000256" key="6">
    <source>
        <dbReference type="ARBA" id="ARBA00023229"/>
    </source>
</evidence>
<dbReference type="EMBL" id="BLXT01001819">
    <property type="protein sequence ID" value="GFN87959.1"/>
    <property type="molecule type" value="Genomic_DNA"/>
</dbReference>
<evidence type="ECO:0000256" key="7">
    <source>
        <dbReference type="RuleBase" id="RU004466"/>
    </source>
</evidence>
<organism evidence="8 9">
    <name type="scientific">Plakobranchus ocellatus</name>
    <dbReference type="NCBI Taxonomy" id="259542"/>
    <lineage>
        <taxon>Eukaryota</taxon>
        <taxon>Metazoa</taxon>
        <taxon>Spiralia</taxon>
        <taxon>Lophotrochozoa</taxon>
        <taxon>Mollusca</taxon>
        <taxon>Gastropoda</taxon>
        <taxon>Heterobranchia</taxon>
        <taxon>Euthyneura</taxon>
        <taxon>Panpulmonata</taxon>
        <taxon>Sacoglossa</taxon>
        <taxon>Placobranchoidea</taxon>
        <taxon>Plakobranchidae</taxon>
        <taxon>Plakobranchus</taxon>
    </lineage>
</organism>
<dbReference type="InterPro" id="IPR000092">
    <property type="entry name" value="Polyprenyl_synt"/>
</dbReference>
<evidence type="ECO:0000256" key="1">
    <source>
        <dbReference type="ARBA" id="ARBA00001946"/>
    </source>
</evidence>
<evidence type="ECO:0000256" key="2">
    <source>
        <dbReference type="ARBA" id="ARBA00006706"/>
    </source>
</evidence>
<dbReference type="CDD" id="cd00685">
    <property type="entry name" value="Trans_IPPS_HT"/>
    <property type="match status" value="1"/>
</dbReference>
<keyword evidence="9" id="KW-1185">Reference proteome</keyword>
<dbReference type="GO" id="GO:1990234">
    <property type="term" value="C:transferase complex"/>
    <property type="evidence" value="ECO:0007669"/>
    <property type="project" value="TreeGrafter"/>
</dbReference>
<reference evidence="8 9" key="1">
    <citation type="journal article" date="2021" name="Elife">
        <title>Chloroplast acquisition without the gene transfer in kleptoplastic sea slugs, Plakobranchus ocellatus.</title>
        <authorList>
            <person name="Maeda T."/>
            <person name="Takahashi S."/>
            <person name="Yoshida T."/>
            <person name="Shimamura S."/>
            <person name="Takaki Y."/>
            <person name="Nagai Y."/>
            <person name="Toyoda A."/>
            <person name="Suzuki Y."/>
            <person name="Arimoto A."/>
            <person name="Ishii H."/>
            <person name="Satoh N."/>
            <person name="Nishiyama T."/>
            <person name="Hasebe M."/>
            <person name="Maruyama T."/>
            <person name="Minagawa J."/>
            <person name="Obokata J."/>
            <person name="Shigenobu S."/>
        </authorList>
    </citation>
    <scope>NUCLEOTIDE SEQUENCE [LARGE SCALE GENOMIC DNA]</scope>
</reference>
<gene>
    <name evidence="8" type="ORF">PoB_001446500</name>
</gene>
<dbReference type="GO" id="GO:0046872">
    <property type="term" value="F:metal ion binding"/>
    <property type="evidence" value="ECO:0007669"/>
    <property type="project" value="UniProtKB-KW"/>
</dbReference>
<dbReference type="PANTHER" id="PTHR12001:SF69">
    <property type="entry name" value="ALL TRANS-POLYPRENYL-DIPHOSPHATE SYNTHASE PDSS1"/>
    <property type="match status" value="1"/>
</dbReference>
<evidence type="ECO:0000256" key="3">
    <source>
        <dbReference type="ARBA" id="ARBA00022679"/>
    </source>
</evidence>
<dbReference type="SUPFAM" id="SSF48576">
    <property type="entry name" value="Terpenoid synthases"/>
    <property type="match status" value="1"/>
</dbReference>
<comment type="similarity">
    <text evidence="2 7">Belongs to the FPP/GGPP synthase family.</text>
</comment>
<dbReference type="AlphaFoldDB" id="A0AAV3YYI2"/>
<dbReference type="InterPro" id="IPR008949">
    <property type="entry name" value="Isoprenoid_synthase_dom_sf"/>
</dbReference>
<evidence type="ECO:0000256" key="5">
    <source>
        <dbReference type="ARBA" id="ARBA00022842"/>
    </source>
</evidence>